<keyword evidence="1" id="KW-0472">Membrane</keyword>
<feature type="transmembrane region" description="Helical" evidence="1">
    <location>
        <begin position="125"/>
        <end position="147"/>
    </location>
</feature>
<keyword evidence="3" id="KW-1185">Reference proteome</keyword>
<organism evidence="2 3">
    <name type="scientific">Acorus gramineus</name>
    <name type="common">Dwarf sweet flag</name>
    <dbReference type="NCBI Taxonomy" id="55184"/>
    <lineage>
        <taxon>Eukaryota</taxon>
        <taxon>Viridiplantae</taxon>
        <taxon>Streptophyta</taxon>
        <taxon>Embryophyta</taxon>
        <taxon>Tracheophyta</taxon>
        <taxon>Spermatophyta</taxon>
        <taxon>Magnoliopsida</taxon>
        <taxon>Liliopsida</taxon>
        <taxon>Acoraceae</taxon>
        <taxon>Acorus</taxon>
    </lineage>
</organism>
<name>A0AAV9AM60_ACOGR</name>
<evidence type="ECO:0000256" key="1">
    <source>
        <dbReference type="SAM" id="Phobius"/>
    </source>
</evidence>
<reference evidence="2" key="2">
    <citation type="submission" date="2023-06" db="EMBL/GenBank/DDBJ databases">
        <authorList>
            <person name="Ma L."/>
            <person name="Liu K.-W."/>
            <person name="Li Z."/>
            <person name="Hsiao Y.-Y."/>
            <person name="Qi Y."/>
            <person name="Fu T."/>
            <person name="Tang G."/>
            <person name="Zhang D."/>
            <person name="Sun W.-H."/>
            <person name="Liu D.-K."/>
            <person name="Li Y."/>
            <person name="Chen G.-Z."/>
            <person name="Liu X.-D."/>
            <person name="Liao X.-Y."/>
            <person name="Jiang Y.-T."/>
            <person name="Yu X."/>
            <person name="Hao Y."/>
            <person name="Huang J."/>
            <person name="Zhao X.-W."/>
            <person name="Ke S."/>
            <person name="Chen Y.-Y."/>
            <person name="Wu W.-L."/>
            <person name="Hsu J.-L."/>
            <person name="Lin Y.-F."/>
            <person name="Huang M.-D."/>
            <person name="Li C.-Y."/>
            <person name="Huang L."/>
            <person name="Wang Z.-W."/>
            <person name="Zhao X."/>
            <person name="Zhong W.-Y."/>
            <person name="Peng D.-H."/>
            <person name="Ahmad S."/>
            <person name="Lan S."/>
            <person name="Zhang J.-S."/>
            <person name="Tsai W.-C."/>
            <person name="Van De Peer Y."/>
            <person name="Liu Z.-J."/>
        </authorList>
    </citation>
    <scope>NUCLEOTIDE SEQUENCE</scope>
    <source>
        <strain evidence="2">SCP</strain>
        <tissue evidence="2">Leaves</tissue>
    </source>
</reference>
<dbReference type="Proteomes" id="UP001179952">
    <property type="component" value="Unassembled WGS sequence"/>
</dbReference>
<sequence>MVHLPSSSPTRLPPTPPHHALMKFALLVISFSTAALFNIPMSPPQITASRIFLIIYSVIVYAVFVVGLCLLSVSLIRRTPSPSSNRRQTPPRKAVLRLAIWAIALSAGALFNLPTTTTETSFGEVLVMVYAVTMFFTLNMGLVLLCWNLQKQQRFPSPLLVTSPNV</sequence>
<evidence type="ECO:0000313" key="3">
    <source>
        <dbReference type="Proteomes" id="UP001179952"/>
    </source>
</evidence>
<comment type="caution">
    <text evidence="2">The sequence shown here is derived from an EMBL/GenBank/DDBJ whole genome shotgun (WGS) entry which is preliminary data.</text>
</comment>
<feature type="transmembrane region" description="Helical" evidence="1">
    <location>
        <begin position="94"/>
        <end position="113"/>
    </location>
</feature>
<keyword evidence="1" id="KW-0812">Transmembrane</keyword>
<reference evidence="2" key="1">
    <citation type="journal article" date="2023" name="Nat. Commun.">
        <title>Diploid and tetraploid genomes of Acorus and the evolution of monocots.</title>
        <authorList>
            <person name="Ma L."/>
            <person name="Liu K.W."/>
            <person name="Li Z."/>
            <person name="Hsiao Y.Y."/>
            <person name="Qi Y."/>
            <person name="Fu T."/>
            <person name="Tang G.D."/>
            <person name="Zhang D."/>
            <person name="Sun W.H."/>
            <person name="Liu D.K."/>
            <person name="Li Y."/>
            <person name="Chen G.Z."/>
            <person name="Liu X.D."/>
            <person name="Liao X.Y."/>
            <person name="Jiang Y.T."/>
            <person name="Yu X."/>
            <person name="Hao Y."/>
            <person name="Huang J."/>
            <person name="Zhao X.W."/>
            <person name="Ke S."/>
            <person name="Chen Y.Y."/>
            <person name="Wu W.L."/>
            <person name="Hsu J.L."/>
            <person name="Lin Y.F."/>
            <person name="Huang M.D."/>
            <person name="Li C.Y."/>
            <person name="Huang L."/>
            <person name="Wang Z.W."/>
            <person name="Zhao X."/>
            <person name="Zhong W.Y."/>
            <person name="Peng D.H."/>
            <person name="Ahmad S."/>
            <person name="Lan S."/>
            <person name="Zhang J.S."/>
            <person name="Tsai W.C."/>
            <person name="Van de Peer Y."/>
            <person name="Liu Z.J."/>
        </authorList>
    </citation>
    <scope>NUCLEOTIDE SEQUENCE</scope>
    <source>
        <strain evidence="2">SCP</strain>
    </source>
</reference>
<keyword evidence="1" id="KW-1133">Transmembrane helix</keyword>
<accession>A0AAV9AM60</accession>
<evidence type="ECO:0000313" key="2">
    <source>
        <dbReference type="EMBL" id="KAK1265423.1"/>
    </source>
</evidence>
<feature type="transmembrane region" description="Helical" evidence="1">
    <location>
        <begin position="20"/>
        <end position="39"/>
    </location>
</feature>
<dbReference type="AlphaFoldDB" id="A0AAV9AM60"/>
<dbReference type="EMBL" id="JAUJYN010000008">
    <property type="protein sequence ID" value="KAK1265423.1"/>
    <property type="molecule type" value="Genomic_DNA"/>
</dbReference>
<proteinExistence type="predicted"/>
<protein>
    <submittedName>
        <fullName evidence="2">Uncharacterized protein</fullName>
    </submittedName>
</protein>
<feature type="transmembrane region" description="Helical" evidence="1">
    <location>
        <begin position="51"/>
        <end position="73"/>
    </location>
</feature>
<gene>
    <name evidence="2" type="ORF">QJS04_geneDACA025024</name>
</gene>